<proteinExistence type="predicted"/>
<dbReference type="Proteomes" id="UP000600918">
    <property type="component" value="Unassembled WGS sequence"/>
</dbReference>
<feature type="region of interest" description="Disordered" evidence="1">
    <location>
        <begin position="17"/>
        <end position="37"/>
    </location>
</feature>
<dbReference type="AlphaFoldDB" id="A0A834KMH3"/>
<sequence length="84" mass="9620">MFYPPIKEVDSTVESLSATPHYRNRGKPQYSHSSKVKTHAIELHTADEGRKGKSFHVAGTPQKEFIFLRPVLRKRNSNCLKLLN</sequence>
<comment type="caution">
    <text evidence="2">The sequence shown here is derived from an EMBL/GenBank/DDBJ whole genome shotgun (WGS) entry which is preliminary data.</text>
</comment>
<gene>
    <name evidence="2" type="ORF">H0235_014227</name>
</gene>
<keyword evidence="3" id="KW-1185">Reference proteome</keyword>
<name>A0A834KMH3_VESPE</name>
<evidence type="ECO:0000313" key="3">
    <source>
        <dbReference type="Proteomes" id="UP000600918"/>
    </source>
</evidence>
<accession>A0A834KMH3</accession>
<evidence type="ECO:0000313" key="2">
    <source>
        <dbReference type="EMBL" id="KAF7409375.1"/>
    </source>
</evidence>
<evidence type="ECO:0000256" key="1">
    <source>
        <dbReference type="SAM" id="MobiDB-lite"/>
    </source>
</evidence>
<protein>
    <submittedName>
        <fullName evidence="2">Uncharacterized protein</fullName>
    </submittedName>
</protein>
<dbReference type="EMBL" id="JACSDY010000014">
    <property type="protein sequence ID" value="KAF7409375.1"/>
    <property type="molecule type" value="Genomic_DNA"/>
</dbReference>
<organism evidence="2 3">
    <name type="scientific">Vespula pensylvanica</name>
    <name type="common">Western yellow jacket</name>
    <name type="synonym">Wasp</name>
    <dbReference type="NCBI Taxonomy" id="30213"/>
    <lineage>
        <taxon>Eukaryota</taxon>
        <taxon>Metazoa</taxon>
        <taxon>Ecdysozoa</taxon>
        <taxon>Arthropoda</taxon>
        <taxon>Hexapoda</taxon>
        <taxon>Insecta</taxon>
        <taxon>Pterygota</taxon>
        <taxon>Neoptera</taxon>
        <taxon>Endopterygota</taxon>
        <taxon>Hymenoptera</taxon>
        <taxon>Apocrita</taxon>
        <taxon>Aculeata</taxon>
        <taxon>Vespoidea</taxon>
        <taxon>Vespidae</taxon>
        <taxon>Vespinae</taxon>
        <taxon>Vespula</taxon>
    </lineage>
</organism>
<reference evidence="2" key="1">
    <citation type="journal article" date="2020" name="G3 (Bethesda)">
        <title>High-Quality Assemblies for Three Invasive Social Wasps from the &lt;i&gt;Vespula&lt;/i&gt; Genus.</title>
        <authorList>
            <person name="Harrop T.W.R."/>
            <person name="Guhlin J."/>
            <person name="McLaughlin G.M."/>
            <person name="Permina E."/>
            <person name="Stockwell P."/>
            <person name="Gilligan J."/>
            <person name="Le Lec M.F."/>
            <person name="Gruber M.A.M."/>
            <person name="Quinn O."/>
            <person name="Lovegrove M."/>
            <person name="Duncan E.J."/>
            <person name="Remnant E.J."/>
            <person name="Van Eeckhoven J."/>
            <person name="Graham B."/>
            <person name="Knapp R.A."/>
            <person name="Langford K.W."/>
            <person name="Kronenberg Z."/>
            <person name="Press M.O."/>
            <person name="Eacker S.M."/>
            <person name="Wilson-Rankin E.E."/>
            <person name="Purcell J."/>
            <person name="Lester P.J."/>
            <person name="Dearden P.K."/>
        </authorList>
    </citation>
    <scope>NUCLEOTIDE SEQUENCE</scope>
    <source>
        <strain evidence="2">Volc-1</strain>
    </source>
</reference>